<evidence type="ECO:0000313" key="2">
    <source>
        <dbReference type="EMBL" id="NIZ46925.1"/>
    </source>
</evidence>
<evidence type="ECO:0000313" key="3">
    <source>
        <dbReference type="Proteomes" id="UP000752013"/>
    </source>
</evidence>
<accession>A0A968GBQ8</accession>
<name>A0A968GBQ8_9SPIO</name>
<organism evidence="2 3">
    <name type="scientific">Entomospira nematocerorum</name>
    <dbReference type="NCBI Taxonomy" id="2719987"/>
    <lineage>
        <taxon>Bacteria</taxon>
        <taxon>Pseudomonadati</taxon>
        <taxon>Spirochaetota</taxon>
        <taxon>Spirochaetia</taxon>
        <taxon>Spirochaetales</taxon>
        <taxon>Spirochaetaceae</taxon>
        <taxon>Entomospira</taxon>
    </lineage>
</organism>
<keyword evidence="1" id="KW-0732">Signal</keyword>
<dbReference type="RefSeq" id="WP_167703364.1">
    <property type="nucleotide sequence ID" value="NZ_CP118168.1"/>
</dbReference>
<sequence>MRKMLLLLAAFVSLGYAGYAQDESESESSRFINEIKITGEVDVRSQLNLNGTGYAGIDKAELAFSYRFTEYTGAVYTMRLGSDLEGGWGGNWNGSGMGGTGRPSVRTENFYAYTDILAELNVNQAIGMGFKVGKIDDQSEYRVKHHALDFGFETGDGLRNDKLGDVINIRWDFPINAIKEYFPLNIWVIHDADFSRSNKDASVSVHLDSHGMTLADDMIAIDWNVYYNYRGTAAGGTVKLSPALEKHTVGGSMGMSVNVTDEVRIGFGFTIDYGTFTHAKAFTGSGVASEKRDLSSSALSLGVLHRDQLTYGVGVRFGLASAFTFNLGYIGSVNMAGFTPLIGTAAANSFDRHALAIRTDFMPLNWLNIYLGLGVDLRSDKAMQAAFSTNKIHGYERISVDVGTIFKPISHMSIYLGYFWGNMNNGSINDTHWRHNLDGTTAGHAKDLMGNHFYIKTKIAF</sequence>
<keyword evidence="3" id="KW-1185">Reference proteome</keyword>
<dbReference type="Proteomes" id="UP000752013">
    <property type="component" value="Unassembled WGS sequence"/>
</dbReference>
<evidence type="ECO:0000256" key="1">
    <source>
        <dbReference type="SAM" id="SignalP"/>
    </source>
</evidence>
<dbReference type="AlphaFoldDB" id="A0A968GBQ8"/>
<proteinExistence type="predicted"/>
<dbReference type="EMBL" id="JAATLK010000001">
    <property type="protein sequence ID" value="NIZ46925.1"/>
    <property type="molecule type" value="Genomic_DNA"/>
</dbReference>
<feature type="chain" id="PRO_5037122428" description="Porin" evidence="1">
    <location>
        <begin position="23"/>
        <end position="461"/>
    </location>
</feature>
<comment type="caution">
    <text evidence="2">The sequence shown here is derived from an EMBL/GenBank/DDBJ whole genome shotgun (WGS) entry which is preliminary data.</text>
</comment>
<feature type="signal peptide" evidence="1">
    <location>
        <begin position="1"/>
        <end position="22"/>
    </location>
</feature>
<reference evidence="2" key="1">
    <citation type="submission" date="2020-03" db="EMBL/GenBank/DDBJ databases">
        <title>Spirochaetal bacteria isolated from arthropods constitute a novel genus Entomospira genus novum within the order Spirochaetales.</title>
        <authorList>
            <person name="Grana-Miraglia L."/>
            <person name="Sikutova S."/>
            <person name="Fingerle V."/>
            <person name="Sing A."/>
            <person name="Castillo-Ramirez S."/>
            <person name="Margos G."/>
            <person name="Rudolf I."/>
        </authorList>
    </citation>
    <scope>NUCLEOTIDE SEQUENCE</scope>
    <source>
        <strain evidence="2">BR208</strain>
    </source>
</reference>
<protein>
    <recommendedName>
        <fullName evidence="4">Porin</fullName>
    </recommendedName>
</protein>
<evidence type="ECO:0008006" key="4">
    <source>
        <dbReference type="Google" id="ProtNLM"/>
    </source>
</evidence>
<gene>
    <name evidence="2" type="ORF">HCT46_03210</name>
</gene>